<evidence type="ECO:0000313" key="2">
    <source>
        <dbReference type="Proteomes" id="UP000029981"/>
    </source>
</evidence>
<reference evidence="1 2" key="4">
    <citation type="journal article" date="2011" name="BMC Genomics">
        <title>RNA-Seq improves annotation of protein-coding genes in the cucumber genome.</title>
        <authorList>
            <person name="Li Z."/>
            <person name="Zhang Z."/>
            <person name="Yan P."/>
            <person name="Huang S."/>
            <person name="Fei Z."/>
            <person name="Lin K."/>
        </authorList>
    </citation>
    <scope>NUCLEOTIDE SEQUENCE [LARGE SCALE GENOMIC DNA]</scope>
    <source>
        <strain evidence="2">cv. 9930</strain>
    </source>
</reference>
<protein>
    <submittedName>
        <fullName evidence="1">Uncharacterized protein</fullName>
    </submittedName>
</protein>
<gene>
    <name evidence="1" type="ORF">Csa_4G429315</name>
</gene>
<dbReference type="Proteomes" id="UP000029981">
    <property type="component" value="Chromosome 4"/>
</dbReference>
<keyword evidence="2" id="KW-1185">Reference proteome</keyword>
<reference evidence="1 2" key="2">
    <citation type="journal article" date="2009" name="PLoS ONE">
        <title>An integrated genetic and cytogenetic map of the cucumber genome.</title>
        <authorList>
            <person name="Ren Y."/>
            <person name="Zhang Z."/>
            <person name="Liu J."/>
            <person name="Staub J.E."/>
            <person name="Han Y."/>
            <person name="Cheng Z."/>
            <person name="Li X."/>
            <person name="Lu J."/>
            <person name="Miao H."/>
            <person name="Kang H."/>
            <person name="Xie B."/>
            <person name="Gu X."/>
            <person name="Wang X."/>
            <person name="Du Y."/>
            <person name="Jin W."/>
            <person name="Huang S."/>
        </authorList>
    </citation>
    <scope>NUCLEOTIDE SEQUENCE [LARGE SCALE GENOMIC DNA]</scope>
    <source>
        <strain evidence="2">cv. 9930</strain>
    </source>
</reference>
<dbReference type="Gramene" id="KGN54698">
    <property type="protein sequence ID" value="KGN54698"/>
    <property type="gene ID" value="Csa_4G429315"/>
</dbReference>
<sequence>MTFRQVSNDKICHRNPRLPNDLNLPSGRSTTTNLHNNKRSVHWTIDNQLLIPPRKSITIAINFLVNRVVFALKVRSNSVEQIALDDRLSMNLKRIKDGELGVLRVIFVERRRWKRKNWGGTGYPLDSVMEKI</sequence>
<reference evidence="1 2" key="1">
    <citation type="journal article" date="2009" name="Nat. Genet.">
        <title>The genome of the cucumber, Cucumis sativus L.</title>
        <authorList>
            <person name="Huang S."/>
            <person name="Li R."/>
            <person name="Zhang Z."/>
            <person name="Li L."/>
            <person name="Gu X."/>
            <person name="Fan W."/>
            <person name="Lucas W.J."/>
            <person name="Wang X."/>
            <person name="Xie B."/>
            <person name="Ni P."/>
            <person name="Ren Y."/>
            <person name="Zhu H."/>
            <person name="Li J."/>
            <person name="Lin K."/>
            <person name="Jin W."/>
            <person name="Fei Z."/>
            <person name="Li G."/>
            <person name="Staub J."/>
            <person name="Kilian A."/>
            <person name="van der Vossen E.A."/>
            <person name="Wu Y."/>
            <person name="Guo J."/>
            <person name="He J."/>
            <person name="Jia Z."/>
            <person name="Ren Y."/>
            <person name="Tian G."/>
            <person name="Lu Y."/>
            <person name="Ruan J."/>
            <person name="Qian W."/>
            <person name="Wang M."/>
            <person name="Huang Q."/>
            <person name="Li B."/>
            <person name="Xuan Z."/>
            <person name="Cao J."/>
            <person name="Asan"/>
            <person name="Wu Z."/>
            <person name="Zhang J."/>
            <person name="Cai Q."/>
            <person name="Bai Y."/>
            <person name="Zhao B."/>
            <person name="Han Y."/>
            <person name="Li Y."/>
            <person name="Li X."/>
            <person name="Wang S."/>
            <person name="Shi Q."/>
            <person name="Liu S."/>
            <person name="Cho W.K."/>
            <person name="Kim J.Y."/>
            <person name="Xu Y."/>
            <person name="Heller-Uszynska K."/>
            <person name="Miao H."/>
            <person name="Cheng Z."/>
            <person name="Zhang S."/>
            <person name="Wu J."/>
            <person name="Yang Y."/>
            <person name="Kang H."/>
            <person name="Li M."/>
            <person name="Liang H."/>
            <person name="Ren X."/>
            <person name="Shi Z."/>
            <person name="Wen M."/>
            <person name="Jian M."/>
            <person name="Yang H."/>
            <person name="Zhang G."/>
            <person name="Yang Z."/>
            <person name="Chen R."/>
            <person name="Liu S."/>
            <person name="Li J."/>
            <person name="Ma L."/>
            <person name="Liu H."/>
            <person name="Zhou Y."/>
            <person name="Zhao J."/>
            <person name="Fang X."/>
            <person name="Li G."/>
            <person name="Fang L."/>
            <person name="Li Y."/>
            <person name="Liu D."/>
            <person name="Zheng H."/>
            <person name="Zhang Y."/>
            <person name="Qin N."/>
            <person name="Li Z."/>
            <person name="Yang G."/>
            <person name="Yang S."/>
            <person name="Bolund L."/>
            <person name="Kristiansen K."/>
            <person name="Zheng H."/>
            <person name="Li S."/>
            <person name="Zhang X."/>
            <person name="Yang H."/>
            <person name="Wang J."/>
            <person name="Sun R."/>
            <person name="Zhang B."/>
            <person name="Jiang S."/>
            <person name="Wang J."/>
            <person name="Du Y."/>
            <person name="Li S."/>
        </authorList>
    </citation>
    <scope>NUCLEOTIDE SEQUENCE [LARGE SCALE GENOMIC DNA]</scope>
    <source>
        <strain evidence="2">cv. 9930</strain>
    </source>
</reference>
<name>A0A0A0KYU3_CUCSA</name>
<dbReference type="EMBL" id="CM002925">
    <property type="protein sequence ID" value="KGN54698.1"/>
    <property type="molecule type" value="Genomic_DNA"/>
</dbReference>
<proteinExistence type="predicted"/>
<dbReference type="AlphaFoldDB" id="A0A0A0KYU3"/>
<accession>A0A0A0KYU3</accession>
<evidence type="ECO:0000313" key="1">
    <source>
        <dbReference type="EMBL" id="KGN54698.1"/>
    </source>
</evidence>
<reference evidence="1 2" key="3">
    <citation type="journal article" date="2010" name="BMC Genomics">
        <title>Transcriptome sequencing and comparative analysis of cucumber flowers with different sex types.</title>
        <authorList>
            <person name="Guo S."/>
            <person name="Zheng Y."/>
            <person name="Joung J.G."/>
            <person name="Liu S."/>
            <person name="Zhang Z."/>
            <person name="Crasta O.R."/>
            <person name="Sobral B.W."/>
            <person name="Xu Y."/>
            <person name="Huang S."/>
            <person name="Fei Z."/>
        </authorList>
    </citation>
    <scope>NUCLEOTIDE SEQUENCE [LARGE SCALE GENOMIC DNA]</scope>
    <source>
        <strain evidence="2">cv. 9930</strain>
    </source>
</reference>
<organism evidence="1 2">
    <name type="scientific">Cucumis sativus</name>
    <name type="common">Cucumber</name>
    <dbReference type="NCBI Taxonomy" id="3659"/>
    <lineage>
        <taxon>Eukaryota</taxon>
        <taxon>Viridiplantae</taxon>
        <taxon>Streptophyta</taxon>
        <taxon>Embryophyta</taxon>
        <taxon>Tracheophyta</taxon>
        <taxon>Spermatophyta</taxon>
        <taxon>Magnoliopsida</taxon>
        <taxon>eudicotyledons</taxon>
        <taxon>Gunneridae</taxon>
        <taxon>Pentapetalae</taxon>
        <taxon>rosids</taxon>
        <taxon>fabids</taxon>
        <taxon>Cucurbitales</taxon>
        <taxon>Cucurbitaceae</taxon>
        <taxon>Benincaseae</taxon>
        <taxon>Cucumis</taxon>
    </lineage>
</organism>